<protein>
    <submittedName>
        <fullName evidence="1">Uncharacterized protein</fullName>
    </submittedName>
</protein>
<proteinExistence type="predicted"/>
<dbReference type="Proteomes" id="UP000238095">
    <property type="component" value="Chromosome 1"/>
</dbReference>
<reference evidence="1 2" key="1">
    <citation type="submission" date="2017-11" db="EMBL/GenBank/DDBJ databases">
        <authorList>
            <person name="Han C.G."/>
        </authorList>
    </citation>
    <scope>NUCLEOTIDE SEQUENCE [LARGE SCALE GENOMIC DNA]</scope>
    <source>
        <strain evidence="1">CFBP3840</strain>
    </source>
</reference>
<name>A0A2K4WUZ0_PSESX</name>
<accession>A0A2K4WUZ0</accession>
<evidence type="ECO:0000313" key="2">
    <source>
        <dbReference type="Proteomes" id="UP000238095"/>
    </source>
</evidence>
<dbReference type="AlphaFoldDB" id="A0A2K4WUZ0"/>
<dbReference type="EMBL" id="LT963409">
    <property type="protein sequence ID" value="SOS39705.1"/>
    <property type="molecule type" value="Genomic_DNA"/>
</dbReference>
<sequence>MSSVEFFPKGVGPSKSDMAPCAMMPAREYCQVSRPGFRSGAHSDQSLEEAL</sequence>
<evidence type="ECO:0000313" key="1">
    <source>
        <dbReference type="EMBL" id="SOS39705.1"/>
    </source>
</evidence>
<organism evidence="1 2">
    <name type="scientific">Pseudomonas syringae</name>
    <dbReference type="NCBI Taxonomy" id="317"/>
    <lineage>
        <taxon>Bacteria</taxon>
        <taxon>Pseudomonadati</taxon>
        <taxon>Pseudomonadota</taxon>
        <taxon>Gammaproteobacteria</taxon>
        <taxon>Pseudomonadales</taxon>
        <taxon>Pseudomonadaceae</taxon>
        <taxon>Pseudomonas</taxon>
    </lineage>
</organism>
<gene>
    <name evidence="1" type="ORF">CFBP3840_02660</name>
</gene>